<dbReference type="PROSITE" id="PS52050">
    <property type="entry name" value="WYL"/>
    <property type="match status" value="1"/>
</dbReference>
<dbReference type="AlphaFoldDB" id="A0A1M5QD53"/>
<dbReference type="Pfam" id="PF13280">
    <property type="entry name" value="WYL"/>
    <property type="match status" value="1"/>
</dbReference>
<accession>A0A1M5QD53</accession>
<dbReference type="InterPro" id="IPR026881">
    <property type="entry name" value="WYL_dom"/>
</dbReference>
<dbReference type="GO" id="GO:0003677">
    <property type="term" value="F:DNA binding"/>
    <property type="evidence" value="ECO:0007669"/>
    <property type="project" value="UniProtKB-KW"/>
</dbReference>
<reference evidence="4" key="1">
    <citation type="submission" date="2016-11" db="EMBL/GenBank/DDBJ databases">
        <authorList>
            <person name="Varghese N."/>
            <person name="Submissions S."/>
        </authorList>
    </citation>
    <scope>NUCLEOTIDE SEQUENCE [LARGE SCALE GENOMIC DNA]</scope>
    <source>
        <strain evidence="4">DSM 2635</strain>
    </source>
</reference>
<keyword evidence="3" id="KW-0238">DNA-binding</keyword>
<organism evidence="3 4">
    <name type="scientific">Asaccharospora irregularis DSM 2635</name>
    <dbReference type="NCBI Taxonomy" id="1121321"/>
    <lineage>
        <taxon>Bacteria</taxon>
        <taxon>Bacillati</taxon>
        <taxon>Bacillota</taxon>
        <taxon>Clostridia</taxon>
        <taxon>Peptostreptococcales</taxon>
        <taxon>Peptostreptococcaceae</taxon>
        <taxon>Asaccharospora</taxon>
    </lineage>
</organism>
<dbReference type="InterPro" id="IPR051534">
    <property type="entry name" value="CBASS_pafABC_assoc_protein"/>
</dbReference>
<dbReference type="PANTHER" id="PTHR34580">
    <property type="match status" value="1"/>
</dbReference>
<keyword evidence="4" id="KW-1185">Reference proteome</keyword>
<protein>
    <submittedName>
        <fullName evidence="3">Predicted DNA-binding transcriptional regulator YafY, contains an HTH and WYL domains</fullName>
    </submittedName>
</protein>
<evidence type="ECO:0000313" key="3">
    <source>
        <dbReference type="EMBL" id="SHH11997.1"/>
    </source>
</evidence>
<dbReference type="STRING" id="1121321.SAMN04488530_12025"/>
<evidence type="ECO:0000313" key="4">
    <source>
        <dbReference type="Proteomes" id="UP000243255"/>
    </source>
</evidence>
<evidence type="ECO:0000259" key="2">
    <source>
        <dbReference type="Pfam" id="PF25583"/>
    </source>
</evidence>
<dbReference type="EMBL" id="FQWX01000020">
    <property type="protein sequence ID" value="SHH11997.1"/>
    <property type="molecule type" value="Genomic_DNA"/>
</dbReference>
<dbReference type="Pfam" id="PF25583">
    <property type="entry name" value="WCX"/>
    <property type="match status" value="1"/>
</dbReference>
<dbReference type="PANTHER" id="PTHR34580:SF1">
    <property type="entry name" value="PROTEIN PAFC"/>
    <property type="match status" value="1"/>
</dbReference>
<feature type="domain" description="WCX" evidence="2">
    <location>
        <begin position="231"/>
        <end position="290"/>
    </location>
</feature>
<gene>
    <name evidence="3" type="ORF">SAMN04488530_12025</name>
</gene>
<dbReference type="InterPro" id="IPR057727">
    <property type="entry name" value="WCX_dom"/>
</dbReference>
<name>A0A1M5QD53_9FIRM</name>
<feature type="domain" description="WYL" evidence="1">
    <location>
        <begin position="126"/>
        <end position="185"/>
    </location>
</feature>
<evidence type="ECO:0000259" key="1">
    <source>
        <dbReference type="Pfam" id="PF13280"/>
    </source>
</evidence>
<sequence length="294" mass="34798">MKCKDLARELEVSERQIQKYKTYLDEAGIFIISKYGAYGGYEIDKSNSISNISISFEELIVLESISEKLKYSNDIYQKKFSDIVEKIKLVSKTDEEITPMNYFTIQSKCNYNHEFQRKKYADITLSYITNKKLKIKYYSINSGHTIRTVHPYGLFNYKGDTYMVAFCEKRDKFIDFKVCRISDYTILEEKYKIDKTFSWREYSKNSIGIYKDDEIDIILKVKYPFSIIISEKVWVENQKIIECEDNSIIFKAKIRGYTEIKSWVLSMGSNVEVIKPDKLKSDIIMEIEKMKNIY</sequence>
<proteinExistence type="predicted"/>
<dbReference type="Proteomes" id="UP000243255">
    <property type="component" value="Unassembled WGS sequence"/>
</dbReference>